<evidence type="ECO:0000256" key="1">
    <source>
        <dbReference type="ARBA" id="ARBA00022737"/>
    </source>
</evidence>
<evidence type="ECO:0000313" key="3">
    <source>
        <dbReference type="EMBL" id="ODJ85780.1"/>
    </source>
</evidence>
<dbReference type="InterPro" id="IPR006530">
    <property type="entry name" value="YD"/>
</dbReference>
<dbReference type="PANTHER" id="PTHR32305:SF15">
    <property type="entry name" value="PROTEIN RHSA-RELATED"/>
    <property type="match status" value="1"/>
</dbReference>
<evidence type="ECO:0000259" key="2">
    <source>
        <dbReference type="Pfam" id="PF25023"/>
    </source>
</evidence>
<accession>A0A7Z1ADB9</accession>
<dbReference type="OrthoDB" id="9816400at2"/>
<dbReference type="Gene3D" id="2.180.10.10">
    <property type="entry name" value="RHS repeat-associated core"/>
    <property type="match status" value="2"/>
</dbReference>
<dbReference type="InterPro" id="IPR031325">
    <property type="entry name" value="RHS_repeat"/>
</dbReference>
<dbReference type="RefSeq" id="WP_069128327.1">
    <property type="nucleotide sequence ID" value="NZ_MARB01000036.1"/>
</dbReference>
<dbReference type="InterPro" id="IPR056823">
    <property type="entry name" value="TEN-like_YD-shell"/>
</dbReference>
<dbReference type="AlphaFoldDB" id="A0A7Z1ADB9"/>
<protein>
    <submittedName>
        <fullName evidence="3">Putative deoxyribonuclease RhsC</fullName>
        <ecNumber evidence="3">3.1.-.-</ecNumber>
    </submittedName>
</protein>
<dbReference type="EC" id="3.1.-.-" evidence="3"/>
<name>A0A7Z1ADB9_9GAMM</name>
<dbReference type="Proteomes" id="UP000094769">
    <property type="component" value="Unassembled WGS sequence"/>
</dbReference>
<proteinExistence type="predicted"/>
<dbReference type="NCBIfam" id="TIGR03696">
    <property type="entry name" value="Rhs_assc_core"/>
    <property type="match status" value="1"/>
</dbReference>
<feature type="domain" description="Teneurin-like YD-shell" evidence="2">
    <location>
        <begin position="24"/>
        <end position="165"/>
    </location>
</feature>
<dbReference type="Pfam" id="PF25023">
    <property type="entry name" value="TEN_YD-shell"/>
    <property type="match status" value="3"/>
</dbReference>
<keyword evidence="3" id="KW-0378">Hydrolase</keyword>
<dbReference type="GO" id="GO:0016787">
    <property type="term" value="F:hydrolase activity"/>
    <property type="evidence" value="ECO:0007669"/>
    <property type="project" value="UniProtKB-KW"/>
</dbReference>
<dbReference type="PANTHER" id="PTHR32305">
    <property type="match status" value="1"/>
</dbReference>
<comment type="caution">
    <text evidence="3">The sequence shown here is derived from an EMBL/GenBank/DDBJ whole genome shotgun (WGS) entry which is preliminary data.</text>
</comment>
<feature type="domain" description="Teneurin-like YD-shell" evidence="2">
    <location>
        <begin position="473"/>
        <end position="737"/>
    </location>
</feature>
<evidence type="ECO:0000313" key="4">
    <source>
        <dbReference type="Proteomes" id="UP000094769"/>
    </source>
</evidence>
<sequence length="887" mass="98279">MSFKFIVHTLSFSIIGFVVGLSISHADTTTSYTYTPEGEIATIDGPRIDVTDITTYGYDVQANLTSITNALIQVTQVTAHDAIGRPLTIIDPNGLTTSLTYDPRGRLTQQSLSDGVTTRTTQYDYDPVGNLIRVTPPDGSFISYEYDTAHRLIGMEDSQGNRIDYTLDAMGNRLSEQVSDPQGTLTRTQQQLYDELGQVRQLIDSQNNTTDFIYDKNGNLTQTLDAKQNPDNQSYDPLDRVNQQTNALNGKKKYTYDGQDNITSVTDPNNLITTYEYDYLGNVTSQTSPDTGTTTYTYDEAGNRLTQTDARGITVSYSYDALNRLTHISYPDTSLNVTYNYDQGTDCIGKLTSIVDANGTTNYTYNTYGDLVTQTRTSSDSIVTTFNYDYDTYGRLASLTYPSGNSVNYTYDAQGQLSGLSYEWSDGATQSLIGNLQTLPFGPVKAFDYGNGLSLTRGFDQDYQLISQTIPGILQSSYQHDPVGNITDWQDLLSTGQDQLFDYDALYRLTSANGAYGDITYTYDATGNRLSLTLDGSTETYSYVPSSHRLQQILGSVTDSRSYDAAGNTIQSLIGSYTYDDTNRMVSFTKTGTTATYAYNGKGERISKNVDGTITRFRYAPAGQLLGEYDQNGQAIREYITLEGQPVALIVTDPVTTLSSVYYLHTDHLGAVVKATDNTQTLVWDAERKPFGERSVTTAQIEMPLGFPGQYYDQESNNYYNYFRDYDPGTGRYLQSDPIGLEGGLNTYTYVLNSPLRYTDYYGLDIRVCAYPGHGVNPFGHVGYGLPGESRTYGYYPGLPLPYNVYGPGVINPDSDSGGSQCKVVPANPNQDDCMWGCRLKRIIRPGFYGILGNQCTEFVRECMKDCGLNSGTYSGPLPWKFFNNLP</sequence>
<dbReference type="InterPro" id="IPR022385">
    <property type="entry name" value="Rhs_assc_core"/>
</dbReference>
<dbReference type="InterPro" id="IPR050708">
    <property type="entry name" value="T6SS_VgrG/RHS"/>
</dbReference>
<dbReference type="EMBL" id="MARB01000036">
    <property type="protein sequence ID" value="ODJ85780.1"/>
    <property type="molecule type" value="Genomic_DNA"/>
</dbReference>
<reference evidence="3 4" key="1">
    <citation type="submission" date="2016-06" db="EMBL/GenBank/DDBJ databases">
        <title>Genome sequence of endosymbiont of Candidatus Endolucinida thiodiazotropha.</title>
        <authorList>
            <person name="Poehlein A."/>
            <person name="Koenig S."/>
            <person name="Heiden S.E."/>
            <person name="Thuermer A."/>
            <person name="Voget S."/>
            <person name="Daniel R."/>
            <person name="Markert S."/>
            <person name="Gros O."/>
            <person name="Schweder T."/>
        </authorList>
    </citation>
    <scope>NUCLEOTIDE SEQUENCE [LARGE SCALE GENOMIC DNA]</scope>
    <source>
        <strain evidence="3 4">COS</strain>
    </source>
</reference>
<keyword evidence="4" id="KW-1185">Reference proteome</keyword>
<gene>
    <name evidence="3" type="primary">rhsC_3</name>
    <name evidence="3" type="ORF">CODIS_40180</name>
</gene>
<feature type="domain" description="Teneurin-like YD-shell" evidence="2">
    <location>
        <begin position="190"/>
        <end position="376"/>
    </location>
</feature>
<dbReference type="PRINTS" id="PR00394">
    <property type="entry name" value="RHSPROTEIN"/>
</dbReference>
<dbReference type="NCBIfam" id="TIGR01643">
    <property type="entry name" value="YD_repeat_2x"/>
    <property type="match status" value="7"/>
</dbReference>
<organism evidence="3 4">
    <name type="scientific">Candidatus Thiodiazotropha endolucinida</name>
    <dbReference type="NCBI Taxonomy" id="1655433"/>
    <lineage>
        <taxon>Bacteria</taxon>
        <taxon>Pseudomonadati</taxon>
        <taxon>Pseudomonadota</taxon>
        <taxon>Gammaproteobacteria</taxon>
        <taxon>Chromatiales</taxon>
        <taxon>Sedimenticolaceae</taxon>
        <taxon>Candidatus Thiodiazotropha</taxon>
    </lineage>
</organism>
<dbReference type="Pfam" id="PF05593">
    <property type="entry name" value="RHS_repeat"/>
    <property type="match status" value="1"/>
</dbReference>
<keyword evidence="1" id="KW-0677">Repeat</keyword>